<evidence type="ECO:0000256" key="9">
    <source>
        <dbReference type="ARBA" id="ARBA00060983"/>
    </source>
</evidence>
<dbReference type="GO" id="GO:0009089">
    <property type="term" value="P:lysine biosynthetic process via diaminopimelate"/>
    <property type="evidence" value="ECO:0007669"/>
    <property type="project" value="UniProtKB-UniRule"/>
</dbReference>
<feature type="binding site" evidence="12">
    <location>
        <position position="369"/>
    </location>
    <ligand>
        <name>substrate</name>
    </ligand>
</feature>
<feature type="binding site" evidence="12">
    <location>
        <position position="275"/>
    </location>
    <ligand>
        <name>substrate</name>
    </ligand>
</feature>
<protein>
    <recommendedName>
        <fullName evidence="11 12">Diaminopimelate decarboxylase</fullName>
        <shortName evidence="12">DAP decarboxylase</shortName>
        <shortName evidence="12">DAPDC</shortName>
        <ecNumber evidence="10 12">4.1.1.20</ecNumber>
    </recommendedName>
</protein>
<comment type="caution">
    <text evidence="17">The sequence shown here is derived from an EMBL/GenBank/DDBJ whole genome shotgun (WGS) entry which is preliminary data.</text>
</comment>
<feature type="binding site" evidence="12">
    <location>
        <position position="369"/>
    </location>
    <ligand>
        <name>pyridoxal 5'-phosphate</name>
        <dbReference type="ChEBI" id="CHEBI:597326"/>
    </ligand>
</feature>
<dbReference type="InterPro" id="IPR022644">
    <property type="entry name" value="De-COase2_N"/>
</dbReference>
<feature type="modified residue" description="N6-(pyridoxal phosphate)lysine" evidence="12 13">
    <location>
        <position position="59"/>
    </location>
</feature>
<dbReference type="InterPro" id="IPR002986">
    <property type="entry name" value="DAP_deCOOHase_LysA"/>
</dbReference>
<evidence type="ECO:0000256" key="13">
    <source>
        <dbReference type="PIRSR" id="PIRSR600183-50"/>
    </source>
</evidence>
<feature type="binding site" evidence="12">
    <location>
        <position position="311"/>
    </location>
    <ligand>
        <name>substrate</name>
    </ligand>
</feature>
<evidence type="ECO:0000313" key="17">
    <source>
        <dbReference type="EMBL" id="PZD80334.1"/>
    </source>
</evidence>
<dbReference type="HAMAP" id="MF_02120">
    <property type="entry name" value="LysA"/>
    <property type="match status" value="1"/>
</dbReference>
<dbReference type="Pfam" id="PF00278">
    <property type="entry name" value="Orn_DAP_Arg_deC"/>
    <property type="match status" value="1"/>
</dbReference>
<feature type="domain" description="Orn/DAP/Arg decarboxylase 2 C-terminal" evidence="15">
    <location>
        <begin position="29"/>
        <end position="367"/>
    </location>
</feature>
<evidence type="ECO:0000256" key="11">
    <source>
        <dbReference type="ARBA" id="ARBA00074972"/>
    </source>
</evidence>
<proteinExistence type="inferred from homology"/>
<keyword evidence="5 12" id="KW-0457">Lysine biosynthesis</keyword>
<evidence type="ECO:0000256" key="3">
    <source>
        <dbReference type="ARBA" id="ARBA00022793"/>
    </source>
</evidence>
<feature type="binding site" evidence="12">
    <location>
        <position position="238"/>
    </location>
    <ligand>
        <name>pyridoxal 5'-phosphate</name>
        <dbReference type="ChEBI" id="CHEBI:597326"/>
    </ligand>
</feature>
<dbReference type="InterPro" id="IPR029066">
    <property type="entry name" value="PLP-binding_barrel"/>
</dbReference>
<dbReference type="PANTHER" id="PTHR43727">
    <property type="entry name" value="DIAMINOPIMELATE DECARBOXYLASE"/>
    <property type="match status" value="1"/>
</dbReference>
<comment type="similarity">
    <text evidence="9 12">Belongs to the Orn/Lys/Arg decarboxylase class-II family. LysA subfamily.</text>
</comment>
<evidence type="ECO:0000259" key="16">
    <source>
        <dbReference type="Pfam" id="PF02784"/>
    </source>
</evidence>
<dbReference type="AlphaFoldDB" id="A0A2W1KF01"/>
<feature type="binding site" evidence="12">
    <location>
        <begin position="272"/>
        <end position="275"/>
    </location>
    <ligand>
        <name>pyridoxal 5'-phosphate</name>
        <dbReference type="ChEBI" id="CHEBI:597326"/>
    </ligand>
</feature>
<dbReference type="GO" id="GO:0008836">
    <property type="term" value="F:diaminopimelate decarboxylase activity"/>
    <property type="evidence" value="ECO:0007669"/>
    <property type="project" value="UniProtKB-UniRule"/>
</dbReference>
<dbReference type="GO" id="GO:0030170">
    <property type="term" value="F:pyridoxal phosphate binding"/>
    <property type="evidence" value="ECO:0007669"/>
    <property type="project" value="UniProtKB-UniRule"/>
</dbReference>
<evidence type="ECO:0000259" key="15">
    <source>
        <dbReference type="Pfam" id="PF00278"/>
    </source>
</evidence>
<keyword evidence="4 12" id="KW-0663">Pyridoxal phosphate</keyword>
<gene>
    <name evidence="12 17" type="primary">lysA</name>
    <name evidence="17" type="ORF">DN052_12590</name>
</gene>
<dbReference type="CDD" id="cd06828">
    <property type="entry name" value="PLPDE_III_DapDC"/>
    <property type="match status" value="1"/>
</dbReference>
<organism evidence="17 18">
    <name type="scientific">Acidithiobacillus ferrooxidans</name>
    <name type="common">Thiobacillus ferrooxidans</name>
    <dbReference type="NCBI Taxonomy" id="920"/>
    <lineage>
        <taxon>Bacteria</taxon>
        <taxon>Pseudomonadati</taxon>
        <taxon>Pseudomonadota</taxon>
        <taxon>Acidithiobacillia</taxon>
        <taxon>Acidithiobacillales</taxon>
        <taxon>Acidithiobacillaceae</taxon>
        <taxon>Acidithiobacillus</taxon>
    </lineage>
</organism>
<name>A0A2W1KF01_ACIFR</name>
<dbReference type="FunFam" id="3.20.20.10:FF:000003">
    <property type="entry name" value="Diaminopimelate decarboxylase"/>
    <property type="match status" value="1"/>
</dbReference>
<dbReference type="InterPro" id="IPR009006">
    <property type="entry name" value="Ala_racemase/Decarboxylase_C"/>
</dbReference>
<sequence length="419" mass="45017">MNTFHYRDHALYGEDLPLQEIAAHYGTPCYVYSEAALRERYHSFSAALGDNTRVCYAVKANSNLGILRIFAEMGAGFDIVSGGELERVLRAGGDAGTIVFSGVGKSSVEIRAALGAGIFCLNVESAAELWRIADIAADMGKRAPVALRVNPDVDPGTHRYIATGLKESKFGIPMDQARHLYLQAAQHPALELKGIACHIGSQLLDLTPLGEAAGRVRALYDELAAHGIALQHLDLGGGVGIRYHDEIPPSPADYAWTLDQALQGVAVRRVVELGRALAGNAGVLLTKVEYLKDNGGKQFCVVDAAMNDLLRPALYGAWHDILPLHQSVGTGPAMDVVGPVCESGDFLARDRPLAAKAGDLLAVMSAGAYGFAMSSNYNSRPRPPEVLISGHQHRLIRRRETLADQLSLEENPPSRKSPL</sequence>
<dbReference type="PANTHER" id="PTHR43727:SF2">
    <property type="entry name" value="GROUP IV DECARBOXYLASE"/>
    <property type="match status" value="1"/>
</dbReference>
<comment type="subunit">
    <text evidence="12">Homodimer.</text>
</comment>
<evidence type="ECO:0000256" key="7">
    <source>
        <dbReference type="ARBA" id="ARBA00050464"/>
    </source>
</evidence>
<feature type="binding site" evidence="12">
    <location>
        <position position="342"/>
    </location>
    <ligand>
        <name>substrate</name>
    </ligand>
</feature>
<dbReference type="RefSeq" id="WP_009560875.1">
    <property type="nucleotide sequence ID" value="NZ_AP025160.1"/>
</dbReference>
<dbReference type="PRINTS" id="PR01179">
    <property type="entry name" value="ODADCRBXLASE"/>
</dbReference>
<evidence type="ECO:0000256" key="1">
    <source>
        <dbReference type="ARBA" id="ARBA00001933"/>
    </source>
</evidence>
<dbReference type="PRINTS" id="PR01181">
    <property type="entry name" value="DAPDCRBXLASE"/>
</dbReference>
<dbReference type="Gene3D" id="3.20.20.10">
    <property type="entry name" value="Alanine racemase"/>
    <property type="match status" value="1"/>
</dbReference>
<evidence type="ECO:0000256" key="14">
    <source>
        <dbReference type="RuleBase" id="RU003738"/>
    </source>
</evidence>
<dbReference type="SUPFAM" id="SSF51419">
    <property type="entry name" value="PLP-binding barrel"/>
    <property type="match status" value="1"/>
</dbReference>
<dbReference type="InterPro" id="IPR022643">
    <property type="entry name" value="De-COase2_C"/>
</dbReference>
<accession>A0A2W1KF01</accession>
<evidence type="ECO:0000256" key="10">
    <source>
        <dbReference type="ARBA" id="ARBA00066427"/>
    </source>
</evidence>
<reference evidence="17 18" key="1">
    <citation type="submission" date="2018-06" db="EMBL/GenBank/DDBJ databases">
        <title>Draft sequence of Acidithiobacillus ferrooxidans CCM 4253.</title>
        <authorList>
            <person name="Moya-Beltran A."/>
            <person name="Castro M."/>
            <person name="Covarrubias P.C."/>
            <person name="Issotta F."/>
            <person name="Janiczek O."/>
            <person name="Mandl M."/>
            <person name="Kucera J."/>
            <person name="Quatrini R."/>
        </authorList>
    </citation>
    <scope>NUCLEOTIDE SEQUENCE [LARGE SCALE GENOMIC DNA]</scope>
    <source>
        <strain evidence="17 18">CCM 4253</strain>
    </source>
</reference>
<dbReference type="OrthoDB" id="5289695at2"/>
<comment type="cofactor">
    <cofactor evidence="1 12 13 14">
        <name>pyridoxal 5'-phosphate</name>
        <dbReference type="ChEBI" id="CHEBI:597326"/>
    </cofactor>
</comment>
<evidence type="ECO:0000256" key="6">
    <source>
        <dbReference type="ARBA" id="ARBA00023239"/>
    </source>
</evidence>
<evidence type="ECO:0000256" key="12">
    <source>
        <dbReference type="HAMAP-Rule" id="MF_02120"/>
    </source>
</evidence>
<comment type="pathway">
    <text evidence="8 12 14">Amino-acid biosynthesis; L-lysine biosynthesis via DAP pathway; L-lysine from DL-2,6-diaminopimelate: step 1/1.</text>
</comment>
<dbReference type="FunFam" id="2.40.37.10:FF:000003">
    <property type="entry name" value="Diaminopimelate decarboxylase"/>
    <property type="match status" value="1"/>
</dbReference>
<keyword evidence="6 12" id="KW-0456">Lyase</keyword>
<dbReference type="SUPFAM" id="SSF50621">
    <property type="entry name" value="Alanine racemase C-terminal domain-like"/>
    <property type="match status" value="1"/>
</dbReference>
<feature type="active site" description="Proton donor" evidence="13">
    <location>
        <position position="341"/>
    </location>
</feature>
<dbReference type="EMBL" id="QKQP01000006">
    <property type="protein sequence ID" value="PZD80334.1"/>
    <property type="molecule type" value="Genomic_DNA"/>
</dbReference>
<dbReference type="UniPathway" id="UPA00034">
    <property type="reaction ID" value="UER00027"/>
</dbReference>
<evidence type="ECO:0000256" key="4">
    <source>
        <dbReference type="ARBA" id="ARBA00022898"/>
    </source>
</evidence>
<comment type="catalytic activity">
    <reaction evidence="7 12 14">
        <text>meso-2,6-diaminopimelate + H(+) = L-lysine + CO2</text>
        <dbReference type="Rhea" id="RHEA:15101"/>
        <dbReference type="ChEBI" id="CHEBI:15378"/>
        <dbReference type="ChEBI" id="CHEBI:16526"/>
        <dbReference type="ChEBI" id="CHEBI:32551"/>
        <dbReference type="ChEBI" id="CHEBI:57791"/>
        <dbReference type="EC" id="4.1.1.20"/>
    </reaction>
</comment>
<keyword evidence="2 12" id="KW-0028">Amino-acid biosynthesis</keyword>
<feature type="binding site" evidence="12">
    <location>
        <position position="315"/>
    </location>
    <ligand>
        <name>substrate</name>
    </ligand>
</feature>
<evidence type="ECO:0000256" key="8">
    <source>
        <dbReference type="ARBA" id="ARBA00060643"/>
    </source>
</evidence>
<dbReference type="InterPro" id="IPR000183">
    <property type="entry name" value="Orn/DAP/Arg_de-COase"/>
</dbReference>
<dbReference type="OMA" id="AYCRSMA"/>
<evidence type="ECO:0000256" key="5">
    <source>
        <dbReference type="ARBA" id="ARBA00023154"/>
    </source>
</evidence>
<feature type="domain" description="Orn/DAP/Arg decarboxylase 2 N-terminal" evidence="16">
    <location>
        <begin position="36"/>
        <end position="278"/>
    </location>
</feature>
<dbReference type="NCBIfam" id="TIGR01048">
    <property type="entry name" value="lysA"/>
    <property type="match status" value="1"/>
</dbReference>
<dbReference type="EC" id="4.1.1.20" evidence="10 12"/>
<dbReference type="GeneID" id="65282256"/>
<dbReference type="Proteomes" id="UP000248886">
    <property type="component" value="Unassembled WGS sequence"/>
</dbReference>
<dbReference type="Gene3D" id="2.40.37.10">
    <property type="entry name" value="Lyase, Ornithine Decarboxylase, Chain A, domain 1"/>
    <property type="match status" value="1"/>
</dbReference>
<evidence type="ECO:0000256" key="2">
    <source>
        <dbReference type="ARBA" id="ARBA00022605"/>
    </source>
</evidence>
<keyword evidence="3 12" id="KW-0210">Decarboxylase</keyword>
<dbReference type="Pfam" id="PF02784">
    <property type="entry name" value="Orn_Arg_deC_N"/>
    <property type="match status" value="1"/>
</dbReference>
<evidence type="ECO:0000313" key="18">
    <source>
        <dbReference type="Proteomes" id="UP000248886"/>
    </source>
</evidence>
<comment type="function">
    <text evidence="12">Specifically catalyzes the decarboxylation of meso-diaminopimelate (meso-DAP) to L-lysine.</text>
</comment>